<feature type="compositionally biased region" description="Polar residues" evidence="1">
    <location>
        <begin position="16"/>
        <end position="30"/>
    </location>
</feature>
<keyword evidence="2" id="KW-1185">Reference proteome</keyword>
<dbReference type="RefSeq" id="XP_022082445.1">
    <property type="nucleotide sequence ID" value="XM_022226753.1"/>
</dbReference>
<dbReference type="AlphaFoldDB" id="A0A8B7XR24"/>
<reference evidence="3" key="1">
    <citation type="submission" date="2025-08" db="UniProtKB">
        <authorList>
            <consortium name="RefSeq"/>
        </authorList>
    </citation>
    <scope>IDENTIFICATION</scope>
</reference>
<organism evidence="2 3">
    <name type="scientific">Acanthaster planci</name>
    <name type="common">Crown-of-thorns starfish</name>
    <dbReference type="NCBI Taxonomy" id="133434"/>
    <lineage>
        <taxon>Eukaryota</taxon>
        <taxon>Metazoa</taxon>
        <taxon>Echinodermata</taxon>
        <taxon>Eleutherozoa</taxon>
        <taxon>Asterozoa</taxon>
        <taxon>Asteroidea</taxon>
        <taxon>Valvatacea</taxon>
        <taxon>Valvatida</taxon>
        <taxon>Acanthasteridae</taxon>
        <taxon>Acanthaster</taxon>
    </lineage>
</organism>
<accession>A0A8B7XR24</accession>
<proteinExistence type="predicted"/>
<dbReference type="KEGG" id="aplc:110974846"/>
<gene>
    <name evidence="3" type="primary">LOC110974846</name>
</gene>
<name>A0A8B7XR24_ACAPL</name>
<feature type="compositionally biased region" description="Polar residues" evidence="1">
    <location>
        <begin position="37"/>
        <end position="54"/>
    </location>
</feature>
<evidence type="ECO:0000256" key="1">
    <source>
        <dbReference type="SAM" id="MobiDB-lite"/>
    </source>
</evidence>
<dbReference type="GeneID" id="110974846"/>
<evidence type="ECO:0000313" key="3">
    <source>
        <dbReference type="RefSeq" id="XP_022082445.1"/>
    </source>
</evidence>
<protein>
    <submittedName>
        <fullName evidence="3">Uncharacterized protein LOC110974846</fullName>
    </submittedName>
</protein>
<sequence length="283" mass="30780">MYPVTNMAARSDRGNTGRNAANPGRNNSMTPRDARTLPSTGTRPVTKSATSTGASRHPASTDKRASVAGAGGIAGYRDSKVATSRERLIGSGSSTRAASYQDGYSTSTHITDHATQAQKISFILLVDKEFKVKPSSSLLNQRHTPLTKKILKGTLLEGYEVSPAGQKYVDKVKGVKQTETKHYIVKPLSGDLEFESNSSEVARISTQERDFLRALFTDSHRLQIYLDKDHISYALSLRGGSQVKVLHRPDSTAPYEEVTAIVRYIGPVSSPEMGTLFGLELAY</sequence>
<feature type="region of interest" description="Disordered" evidence="1">
    <location>
        <begin position="1"/>
        <end position="66"/>
    </location>
</feature>
<dbReference type="Proteomes" id="UP000694845">
    <property type="component" value="Unplaced"/>
</dbReference>
<evidence type="ECO:0000313" key="2">
    <source>
        <dbReference type="Proteomes" id="UP000694845"/>
    </source>
</evidence>